<dbReference type="Proteomes" id="UP000195602">
    <property type="component" value="Unassembled WGS sequence"/>
</dbReference>
<dbReference type="EMBL" id="LYUB02000001">
    <property type="protein sequence ID" value="OVF11458.1"/>
    <property type="molecule type" value="Genomic_DNA"/>
</dbReference>
<dbReference type="AlphaFoldDB" id="A0AA91Q630"/>
<evidence type="ECO:0000313" key="3">
    <source>
        <dbReference type="Proteomes" id="UP000195602"/>
    </source>
</evidence>
<gene>
    <name evidence="2" type="ORF">A9F13_01g09779</name>
</gene>
<comment type="caution">
    <text evidence="2">The sequence shown here is derived from an EMBL/GenBank/DDBJ whole genome shotgun (WGS) entry which is preliminary data.</text>
</comment>
<proteinExistence type="predicted"/>
<name>A0AA91Q630_CLALS</name>
<reference evidence="2 3" key="1">
    <citation type="submission" date="2017-04" db="EMBL/GenBank/DDBJ databases">
        <title>Draft genome of the yeast Clavispora lusitaniae type strain CBS 6936.</title>
        <authorList>
            <person name="Durrens P."/>
            <person name="Klopp C."/>
            <person name="Biteau N."/>
            <person name="Fitton-Ouhabi V."/>
            <person name="Dementhon K."/>
            <person name="Accoceberry I."/>
            <person name="Sherman D.J."/>
            <person name="Noel T."/>
        </authorList>
    </citation>
    <scope>NUCLEOTIDE SEQUENCE [LARGE SCALE GENOMIC DNA]</scope>
    <source>
        <strain evidence="2 3">CBS 6936</strain>
    </source>
</reference>
<organism evidence="2 3">
    <name type="scientific">Clavispora lusitaniae</name>
    <name type="common">Candida lusitaniae</name>
    <dbReference type="NCBI Taxonomy" id="36911"/>
    <lineage>
        <taxon>Eukaryota</taxon>
        <taxon>Fungi</taxon>
        <taxon>Dikarya</taxon>
        <taxon>Ascomycota</taxon>
        <taxon>Saccharomycotina</taxon>
        <taxon>Pichiomycetes</taxon>
        <taxon>Metschnikowiaceae</taxon>
        <taxon>Clavispora</taxon>
    </lineage>
</organism>
<evidence type="ECO:0000256" key="1">
    <source>
        <dbReference type="SAM" id="MobiDB-lite"/>
    </source>
</evidence>
<evidence type="ECO:0000313" key="2">
    <source>
        <dbReference type="EMBL" id="OVF11458.1"/>
    </source>
</evidence>
<protein>
    <submittedName>
        <fullName evidence="2">Uncharacterized protein</fullName>
    </submittedName>
</protein>
<accession>A0AA91Q630</accession>
<dbReference type="KEGG" id="clus:A9F13_01g09779"/>
<sequence>MSDQKSDQMSDLPISRQMSDLPISMSDLSLSRQVSTSTEVTPSSSLNSGSVRTKPLHQAASFPYPDMCLNDMDKLNPFELVDTALIREWYYCFKKKFSRRVCTGHDYCTLSLDQYRSRFQGSPAQIEHVVYSVEVFFSQCLHRLLEDFVEPNLFLSREYVENELLEKLEKMENEVERSVQIAIRHNELSRKAVAGDFRPLLNHLLAYSASPEDIWQTFLRIFVSSVPESKLEQVMEFAGSITEAKEHSPDVSKQISWWYSNTEDKRRDLCNSQSSKKGPKRRYYRKKKKQNQKAQVAEEYHQNPTKVHLAYRTMDGSNTREGHYSEPSHYLFYESVTGQKFLINPDDDMFDDDFSSGDGSFSD</sequence>
<feature type="compositionally biased region" description="Basic residues" evidence="1">
    <location>
        <begin position="277"/>
        <end position="291"/>
    </location>
</feature>
<feature type="region of interest" description="Disordered" evidence="1">
    <location>
        <begin position="268"/>
        <end position="300"/>
    </location>
</feature>